<comment type="caution">
    <text evidence="1">The sequence shown here is derived from an EMBL/GenBank/DDBJ whole genome shotgun (WGS) entry which is preliminary data.</text>
</comment>
<organism evidence="1 2">
    <name type="scientific">Dreissena polymorpha</name>
    <name type="common">Zebra mussel</name>
    <name type="synonym">Mytilus polymorpha</name>
    <dbReference type="NCBI Taxonomy" id="45954"/>
    <lineage>
        <taxon>Eukaryota</taxon>
        <taxon>Metazoa</taxon>
        <taxon>Spiralia</taxon>
        <taxon>Lophotrochozoa</taxon>
        <taxon>Mollusca</taxon>
        <taxon>Bivalvia</taxon>
        <taxon>Autobranchia</taxon>
        <taxon>Heteroconchia</taxon>
        <taxon>Euheterodonta</taxon>
        <taxon>Imparidentia</taxon>
        <taxon>Neoheterodontei</taxon>
        <taxon>Myida</taxon>
        <taxon>Dreissenoidea</taxon>
        <taxon>Dreissenidae</taxon>
        <taxon>Dreissena</taxon>
    </lineage>
</organism>
<dbReference type="InterPro" id="IPR036282">
    <property type="entry name" value="Glutathione-S-Trfase_C_sf"/>
</dbReference>
<reference evidence="1" key="2">
    <citation type="submission" date="2020-11" db="EMBL/GenBank/DDBJ databases">
        <authorList>
            <person name="McCartney M.A."/>
            <person name="Auch B."/>
            <person name="Kono T."/>
            <person name="Mallez S."/>
            <person name="Becker A."/>
            <person name="Gohl D.M."/>
            <person name="Silverstein K.A.T."/>
            <person name="Koren S."/>
            <person name="Bechman K.B."/>
            <person name="Herman A."/>
            <person name="Abrahante J.E."/>
            <person name="Garbe J."/>
        </authorList>
    </citation>
    <scope>NUCLEOTIDE SEQUENCE</scope>
    <source>
        <strain evidence="1">Duluth1</strain>
        <tissue evidence="1">Whole animal</tissue>
    </source>
</reference>
<dbReference type="Proteomes" id="UP000828390">
    <property type="component" value="Unassembled WGS sequence"/>
</dbReference>
<dbReference type="Gene3D" id="1.20.1050.10">
    <property type="match status" value="1"/>
</dbReference>
<evidence type="ECO:0000313" key="2">
    <source>
        <dbReference type="Proteomes" id="UP000828390"/>
    </source>
</evidence>
<evidence type="ECO:0000313" key="1">
    <source>
        <dbReference type="EMBL" id="KAH3807504.1"/>
    </source>
</evidence>
<dbReference type="SUPFAM" id="SSF47616">
    <property type="entry name" value="GST C-terminal domain-like"/>
    <property type="match status" value="1"/>
</dbReference>
<name>A0A9D4FYJ2_DREPO</name>
<reference evidence="1" key="1">
    <citation type="journal article" date="2019" name="bioRxiv">
        <title>The Genome of the Zebra Mussel, Dreissena polymorpha: A Resource for Invasive Species Research.</title>
        <authorList>
            <person name="McCartney M.A."/>
            <person name="Auch B."/>
            <person name="Kono T."/>
            <person name="Mallez S."/>
            <person name="Zhang Y."/>
            <person name="Obille A."/>
            <person name="Becker A."/>
            <person name="Abrahante J.E."/>
            <person name="Garbe J."/>
            <person name="Badalamenti J.P."/>
            <person name="Herman A."/>
            <person name="Mangelson H."/>
            <person name="Liachko I."/>
            <person name="Sullivan S."/>
            <person name="Sone E.D."/>
            <person name="Koren S."/>
            <person name="Silverstein K.A.T."/>
            <person name="Beckman K.B."/>
            <person name="Gohl D.M."/>
        </authorList>
    </citation>
    <scope>NUCLEOTIDE SEQUENCE</scope>
    <source>
        <strain evidence="1">Duluth1</strain>
        <tissue evidence="1">Whole animal</tissue>
    </source>
</reference>
<sequence length="53" mass="6127">MSHTVRDSDLAGKNSWEQALCDQTLELVYDLILKVVKHLFEKDEEKKVCVIHA</sequence>
<proteinExistence type="predicted"/>
<dbReference type="AlphaFoldDB" id="A0A9D4FYJ2"/>
<dbReference type="EMBL" id="JAIWYP010000006">
    <property type="protein sequence ID" value="KAH3807504.1"/>
    <property type="molecule type" value="Genomic_DNA"/>
</dbReference>
<accession>A0A9D4FYJ2</accession>
<keyword evidence="2" id="KW-1185">Reference proteome</keyword>
<gene>
    <name evidence="1" type="ORF">DPMN_135848</name>
</gene>
<protein>
    <submittedName>
        <fullName evidence="1">Uncharacterized protein</fullName>
    </submittedName>
</protein>